<keyword evidence="5" id="KW-1185">Reference proteome</keyword>
<sequence length="191" mass="21465">GVAEFCNGSFQYWGNTLTIKKVAAAHTYLLSFIKQKGPLDIFLGFSKGAAPAASILLHHEIEHPELSPFKATIFICSSLPFSRSVHWDYLIADKYFLRDDDDLSSSSGSEPESDASGSNSESERVTVKCKDGPYYHMFHADVDEIRISVPTAHVYGTKDPWRKHSIDLVELCHRAQRLQFQHDGGHEIPRE</sequence>
<feature type="compositionally biased region" description="Low complexity" evidence="2">
    <location>
        <begin position="104"/>
        <end position="118"/>
    </location>
</feature>
<dbReference type="Pfam" id="PF03959">
    <property type="entry name" value="FSH1"/>
    <property type="match status" value="1"/>
</dbReference>
<dbReference type="Proteomes" id="UP000799429">
    <property type="component" value="Unassembled WGS sequence"/>
</dbReference>
<dbReference type="OrthoDB" id="2094269at2759"/>
<feature type="region of interest" description="Disordered" evidence="2">
    <location>
        <begin position="104"/>
        <end position="125"/>
    </location>
</feature>
<proteinExistence type="predicted"/>
<dbReference type="InterPro" id="IPR029058">
    <property type="entry name" value="AB_hydrolase_fold"/>
</dbReference>
<dbReference type="Gene3D" id="3.40.50.1820">
    <property type="entry name" value="alpha/beta hydrolase"/>
    <property type="match status" value="1"/>
</dbReference>
<dbReference type="InterPro" id="IPR005645">
    <property type="entry name" value="FSH-like_dom"/>
</dbReference>
<dbReference type="GO" id="GO:0005737">
    <property type="term" value="C:cytoplasm"/>
    <property type="evidence" value="ECO:0007669"/>
    <property type="project" value="TreeGrafter"/>
</dbReference>
<dbReference type="GO" id="GO:0019748">
    <property type="term" value="P:secondary metabolic process"/>
    <property type="evidence" value="ECO:0007669"/>
    <property type="project" value="TreeGrafter"/>
</dbReference>
<reference evidence="4" key="1">
    <citation type="journal article" date="2020" name="Stud. Mycol.">
        <title>101 Dothideomycetes genomes: a test case for predicting lifestyles and emergence of pathogens.</title>
        <authorList>
            <person name="Haridas S."/>
            <person name="Albert R."/>
            <person name="Binder M."/>
            <person name="Bloem J."/>
            <person name="Labutti K."/>
            <person name="Salamov A."/>
            <person name="Andreopoulos B."/>
            <person name="Baker S."/>
            <person name="Barry K."/>
            <person name="Bills G."/>
            <person name="Bluhm B."/>
            <person name="Cannon C."/>
            <person name="Castanera R."/>
            <person name="Culley D."/>
            <person name="Daum C."/>
            <person name="Ezra D."/>
            <person name="Gonzalez J."/>
            <person name="Henrissat B."/>
            <person name="Kuo A."/>
            <person name="Liang C."/>
            <person name="Lipzen A."/>
            <person name="Lutzoni F."/>
            <person name="Magnuson J."/>
            <person name="Mondo S."/>
            <person name="Nolan M."/>
            <person name="Ohm R."/>
            <person name="Pangilinan J."/>
            <person name="Park H.-J."/>
            <person name="Ramirez L."/>
            <person name="Alfaro M."/>
            <person name="Sun H."/>
            <person name="Tritt A."/>
            <person name="Yoshinaga Y."/>
            <person name="Zwiers L.-H."/>
            <person name="Turgeon B."/>
            <person name="Goodwin S."/>
            <person name="Spatafora J."/>
            <person name="Crous P."/>
            <person name="Grigoriev I."/>
        </authorList>
    </citation>
    <scope>NUCLEOTIDE SEQUENCE</scope>
    <source>
        <strain evidence="4">CBS 101060</strain>
    </source>
</reference>
<protein>
    <recommendedName>
        <fullName evidence="3">Serine hydrolase domain-containing protein</fullName>
    </recommendedName>
</protein>
<dbReference type="GO" id="GO:0016787">
    <property type="term" value="F:hydrolase activity"/>
    <property type="evidence" value="ECO:0007669"/>
    <property type="project" value="UniProtKB-KW"/>
</dbReference>
<evidence type="ECO:0000256" key="1">
    <source>
        <dbReference type="ARBA" id="ARBA00022801"/>
    </source>
</evidence>
<evidence type="ECO:0000256" key="2">
    <source>
        <dbReference type="SAM" id="MobiDB-lite"/>
    </source>
</evidence>
<dbReference type="PANTHER" id="PTHR48070:SF7">
    <property type="entry name" value="SERINE HYDROLASE FSH DOMAIN-CONTAINING PROTEIN-RELATED"/>
    <property type="match status" value="1"/>
</dbReference>
<dbReference type="SUPFAM" id="SSF53474">
    <property type="entry name" value="alpha/beta-Hydrolases"/>
    <property type="match status" value="1"/>
</dbReference>
<evidence type="ECO:0000313" key="4">
    <source>
        <dbReference type="EMBL" id="KAF2843599.1"/>
    </source>
</evidence>
<comment type="caution">
    <text evidence="4">The sequence shown here is derived from an EMBL/GenBank/DDBJ whole genome shotgun (WGS) entry which is preliminary data.</text>
</comment>
<dbReference type="EMBL" id="MU006089">
    <property type="protein sequence ID" value="KAF2843599.1"/>
    <property type="molecule type" value="Genomic_DNA"/>
</dbReference>
<evidence type="ECO:0000313" key="5">
    <source>
        <dbReference type="Proteomes" id="UP000799429"/>
    </source>
</evidence>
<organism evidence="4 5">
    <name type="scientific">Patellaria atrata CBS 101060</name>
    <dbReference type="NCBI Taxonomy" id="1346257"/>
    <lineage>
        <taxon>Eukaryota</taxon>
        <taxon>Fungi</taxon>
        <taxon>Dikarya</taxon>
        <taxon>Ascomycota</taxon>
        <taxon>Pezizomycotina</taxon>
        <taxon>Dothideomycetes</taxon>
        <taxon>Dothideomycetes incertae sedis</taxon>
        <taxon>Patellariales</taxon>
        <taxon>Patellariaceae</taxon>
        <taxon>Patellaria</taxon>
    </lineage>
</organism>
<dbReference type="PANTHER" id="PTHR48070">
    <property type="entry name" value="ESTERASE OVCA2"/>
    <property type="match status" value="1"/>
</dbReference>
<name>A0A9P4VXA0_9PEZI</name>
<evidence type="ECO:0000259" key="3">
    <source>
        <dbReference type="Pfam" id="PF03959"/>
    </source>
</evidence>
<dbReference type="GO" id="GO:0005634">
    <property type="term" value="C:nucleus"/>
    <property type="evidence" value="ECO:0007669"/>
    <property type="project" value="TreeGrafter"/>
</dbReference>
<gene>
    <name evidence="4" type="ORF">M501DRAFT_919338</name>
</gene>
<keyword evidence="1" id="KW-0378">Hydrolase</keyword>
<dbReference type="AlphaFoldDB" id="A0A9P4VXA0"/>
<feature type="non-terminal residue" evidence="4">
    <location>
        <position position="191"/>
    </location>
</feature>
<feature type="non-terminal residue" evidence="4">
    <location>
        <position position="1"/>
    </location>
</feature>
<dbReference type="InterPro" id="IPR050593">
    <property type="entry name" value="LovG"/>
</dbReference>
<feature type="domain" description="Serine hydrolase" evidence="3">
    <location>
        <begin position="18"/>
        <end position="190"/>
    </location>
</feature>
<accession>A0A9P4VXA0</accession>